<dbReference type="Pfam" id="PF13692">
    <property type="entry name" value="Glyco_trans_1_4"/>
    <property type="match status" value="1"/>
</dbReference>
<dbReference type="AlphaFoldDB" id="A0ABD5QKZ6"/>
<dbReference type="EC" id="2.4.-.-" evidence="1"/>
<protein>
    <submittedName>
        <fullName evidence="1">Glycosyltransferase family 4 protein</fullName>
        <ecNumber evidence="1">2.4.-.-</ecNumber>
    </submittedName>
</protein>
<dbReference type="RefSeq" id="WP_224829309.1">
    <property type="nucleotide sequence ID" value="NZ_JAIVEF010000019.1"/>
</dbReference>
<keyword evidence="1" id="KW-0328">Glycosyltransferase</keyword>
<dbReference type="EMBL" id="JBHSJG010000053">
    <property type="protein sequence ID" value="MFC4989692.1"/>
    <property type="molecule type" value="Genomic_DNA"/>
</dbReference>
<dbReference type="GO" id="GO:0016757">
    <property type="term" value="F:glycosyltransferase activity"/>
    <property type="evidence" value="ECO:0007669"/>
    <property type="project" value="UniProtKB-KW"/>
</dbReference>
<evidence type="ECO:0000313" key="1">
    <source>
        <dbReference type="EMBL" id="MFC4989692.1"/>
    </source>
</evidence>
<comment type="caution">
    <text evidence="1">The sequence shown here is derived from an EMBL/GenBank/DDBJ whole genome shotgun (WGS) entry which is preliminary data.</text>
</comment>
<proteinExistence type="predicted"/>
<keyword evidence="1" id="KW-0808">Transferase</keyword>
<accession>A0ABD5QKZ6</accession>
<dbReference type="Proteomes" id="UP001595925">
    <property type="component" value="Unassembled WGS sequence"/>
</dbReference>
<keyword evidence="2" id="KW-1185">Reference proteome</keyword>
<reference evidence="1 2" key="1">
    <citation type="journal article" date="2019" name="Int. J. Syst. Evol. Microbiol.">
        <title>The Global Catalogue of Microorganisms (GCM) 10K type strain sequencing project: providing services to taxonomists for standard genome sequencing and annotation.</title>
        <authorList>
            <consortium name="The Broad Institute Genomics Platform"/>
            <consortium name="The Broad Institute Genome Sequencing Center for Infectious Disease"/>
            <person name="Wu L."/>
            <person name="Ma J."/>
        </authorList>
    </citation>
    <scope>NUCLEOTIDE SEQUENCE [LARGE SCALE GENOMIC DNA]</scope>
    <source>
        <strain evidence="1 2">CGMCC 1.15824</strain>
    </source>
</reference>
<dbReference type="CDD" id="cd03801">
    <property type="entry name" value="GT4_PimA-like"/>
    <property type="match status" value="1"/>
</dbReference>
<sequence>MDERCRVVFFHIGRDVIGGGSKMLLRLLTCIDRSRFDPVLVSQTDDELCKRAREEGVHVEIVPFRGTLDTYNRELLTTSPMTLFATGARIVQFNADVFSHFRRADVIWCKNLRAVLTLLPYVLGTRTPVIWNIGLGFESDGSLTYMNELALWAVDHVFIESDDQAQAVFTEGQYQRYRDEFTTFHKGIDLERFDPDSIEPTIDVGDGLCVGTAASLTPRKGLEYLVEAIPRVLEDHDDVTFFIAGEAPEGHEKYARELRRRVEGLGVGDSVRFLGWVEDMPGYLAGLDVFVLSSLNEGIPGAVREALAMEVPVVATDVGGTSTVVVEGETGTLVSPRSSEEIARGISDLLSDPAGRMERGQRGRDLIATEFSMEGYVDRYEDFILTMM</sequence>
<dbReference type="Gene3D" id="3.40.50.2000">
    <property type="entry name" value="Glycogen Phosphorylase B"/>
    <property type="match status" value="2"/>
</dbReference>
<gene>
    <name evidence="1" type="ORF">ACFPFO_18405</name>
</gene>
<evidence type="ECO:0000313" key="2">
    <source>
        <dbReference type="Proteomes" id="UP001595925"/>
    </source>
</evidence>
<name>A0ABD5QKZ6_9EURY</name>
<organism evidence="1 2">
    <name type="scientific">Saliphagus infecundisoli</name>
    <dbReference type="NCBI Taxonomy" id="1849069"/>
    <lineage>
        <taxon>Archaea</taxon>
        <taxon>Methanobacteriati</taxon>
        <taxon>Methanobacteriota</taxon>
        <taxon>Stenosarchaea group</taxon>
        <taxon>Halobacteria</taxon>
        <taxon>Halobacteriales</taxon>
        <taxon>Natrialbaceae</taxon>
        <taxon>Saliphagus</taxon>
    </lineage>
</organism>
<dbReference type="SUPFAM" id="SSF53756">
    <property type="entry name" value="UDP-Glycosyltransferase/glycogen phosphorylase"/>
    <property type="match status" value="1"/>
</dbReference>
<dbReference type="PANTHER" id="PTHR12526">
    <property type="entry name" value="GLYCOSYLTRANSFERASE"/>
    <property type="match status" value="1"/>
</dbReference>